<evidence type="ECO:0000313" key="2">
    <source>
        <dbReference type="WBParaSite" id="MCU_006643-RA"/>
    </source>
</evidence>
<name>A0A5K3F9Y1_MESCO</name>
<proteinExistence type="predicted"/>
<feature type="region of interest" description="Disordered" evidence="1">
    <location>
        <begin position="44"/>
        <end position="63"/>
    </location>
</feature>
<dbReference type="WBParaSite" id="MCU_006643-RA">
    <property type="protein sequence ID" value="MCU_006643-RA"/>
    <property type="gene ID" value="MCU_006643"/>
</dbReference>
<accession>A0A5K3F9Y1</accession>
<organism evidence="2">
    <name type="scientific">Mesocestoides corti</name>
    <name type="common">Flatworm</name>
    <dbReference type="NCBI Taxonomy" id="53468"/>
    <lineage>
        <taxon>Eukaryota</taxon>
        <taxon>Metazoa</taxon>
        <taxon>Spiralia</taxon>
        <taxon>Lophotrochozoa</taxon>
        <taxon>Platyhelminthes</taxon>
        <taxon>Cestoda</taxon>
        <taxon>Eucestoda</taxon>
        <taxon>Cyclophyllidea</taxon>
        <taxon>Mesocestoididae</taxon>
        <taxon>Mesocestoides</taxon>
    </lineage>
</organism>
<sequence>IFVSLSSSLQRSWTNGLSVFLLPAGCTKVIGSCLVEKMATSQKEINGGDSEPENIQELTKTVK</sequence>
<reference evidence="2" key="1">
    <citation type="submission" date="2019-11" db="UniProtKB">
        <authorList>
            <consortium name="WormBaseParasite"/>
        </authorList>
    </citation>
    <scope>IDENTIFICATION</scope>
</reference>
<evidence type="ECO:0000256" key="1">
    <source>
        <dbReference type="SAM" id="MobiDB-lite"/>
    </source>
</evidence>
<protein>
    <submittedName>
        <fullName evidence="2">Heat shock factor-binding protein 1</fullName>
    </submittedName>
</protein>
<dbReference type="AlphaFoldDB" id="A0A5K3F9Y1"/>